<dbReference type="SMART" id="SM00388">
    <property type="entry name" value="HisKA"/>
    <property type="match status" value="1"/>
</dbReference>
<dbReference type="Pfam" id="PF02518">
    <property type="entry name" value="HATPase_c"/>
    <property type="match status" value="1"/>
</dbReference>
<feature type="domain" description="HAMP" evidence="14">
    <location>
        <begin position="191"/>
        <end position="245"/>
    </location>
</feature>
<evidence type="ECO:0000256" key="7">
    <source>
        <dbReference type="ARBA" id="ARBA00022741"/>
    </source>
</evidence>
<evidence type="ECO:0000256" key="9">
    <source>
        <dbReference type="ARBA" id="ARBA00022840"/>
    </source>
</evidence>
<dbReference type="InterPro" id="IPR036097">
    <property type="entry name" value="HisK_dim/P_sf"/>
</dbReference>
<feature type="transmembrane region" description="Helical" evidence="12">
    <location>
        <begin position="171"/>
        <end position="189"/>
    </location>
</feature>
<dbReference type="InterPro" id="IPR005467">
    <property type="entry name" value="His_kinase_dom"/>
</dbReference>
<dbReference type="CDD" id="cd00082">
    <property type="entry name" value="HisKA"/>
    <property type="match status" value="1"/>
</dbReference>
<feature type="domain" description="Histidine kinase" evidence="13">
    <location>
        <begin position="253"/>
        <end position="462"/>
    </location>
</feature>
<evidence type="ECO:0000256" key="4">
    <source>
        <dbReference type="ARBA" id="ARBA00022475"/>
    </source>
</evidence>
<dbReference type="Gene3D" id="1.10.287.130">
    <property type="match status" value="1"/>
</dbReference>
<evidence type="ECO:0000256" key="2">
    <source>
        <dbReference type="ARBA" id="ARBA00004651"/>
    </source>
</evidence>
<dbReference type="PRINTS" id="PR00344">
    <property type="entry name" value="BCTRLSENSOR"/>
</dbReference>
<dbReference type="InterPro" id="IPR004358">
    <property type="entry name" value="Sig_transdc_His_kin-like_C"/>
</dbReference>
<dbReference type="GO" id="GO:0000155">
    <property type="term" value="F:phosphorelay sensor kinase activity"/>
    <property type="evidence" value="ECO:0007669"/>
    <property type="project" value="InterPro"/>
</dbReference>
<reference evidence="15" key="1">
    <citation type="submission" date="2020-11" db="EMBL/GenBank/DDBJ databases">
        <title>Multidrug resistant novel bacterium Savagea serpentis sp. nov., isolated from the scats of a vine snake (Ahaetulla nasuta).</title>
        <authorList>
            <person name="Venkata Ramana V."/>
            <person name="Vikas Patil S."/>
            <person name="Yogita Lugani V."/>
        </authorList>
    </citation>
    <scope>NUCLEOTIDE SEQUENCE</scope>
    <source>
        <strain evidence="15">SN6</strain>
    </source>
</reference>
<keyword evidence="8 15" id="KW-0418">Kinase</keyword>
<dbReference type="SMART" id="SM00304">
    <property type="entry name" value="HAMP"/>
    <property type="match status" value="1"/>
</dbReference>
<protein>
    <recommendedName>
        <fullName evidence="3">histidine kinase</fullName>
        <ecNumber evidence="3">2.7.13.3</ecNumber>
    </recommendedName>
</protein>
<evidence type="ECO:0000313" key="15">
    <source>
        <dbReference type="EMBL" id="MBF4500748.1"/>
    </source>
</evidence>
<feature type="transmembrane region" description="Helical" evidence="12">
    <location>
        <begin position="12"/>
        <end position="35"/>
    </location>
</feature>
<dbReference type="InterPro" id="IPR050980">
    <property type="entry name" value="2C_sensor_his_kinase"/>
</dbReference>
<evidence type="ECO:0000256" key="6">
    <source>
        <dbReference type="ARBA" id="ARBA00022679"/>
    </source>
</evidence>
<dbReference type="InterPro" id="IPR003594">
    <property type="entry name" value="HATPase_dom"/>
</dbReference>
<evidence type="ECO:0000256" key="10">
    <source>
        <dbReference type="ARBA" id="ARBA00023012"/>
    </source>
</evidence>
<evidence type="ECO:0000313" key="16">
    <source>
        <dbReference type="Proteomes" id="UP000622653"/>
    </source>
</evidence>
<dbReference type="InterPro" id="IPR036890">
    <property type="entry name" value="HATPase_C_sf"/>
</dbReference>
<dbReference type="Proteomes" id="UP000622653">
    <property type="component" value="Unassembled WGS sequence"/>
</dbReference>
<dbReference type="RefSeq" id="WP_194562171.1">
    <property type="nucleotide sequence ID" value="NZ_JADKPV010000001.1"/>
</dbReference>
<evidence type="ECO:0000256" key="12">
    <source>
        <dbReference type="SAM" id="Phobius"/>
    </source>
</evidence>
<sequence>MSPRKWPMSRYWSLLFFAVLMIGLLIIGFVASSWLKQNALDDRLRLMDALAVDATEAIAHGNPNAIPQDMTTVPLLTQNGSFVAMKRTPTMYVMDHQGIIRLANDRALIGTYVADDRILQAPIGTAQLKGKDPVFIVKRPIETAYGTIGYVVMLEKKSMLTALEPSRYQQFLIFIIALAVIGFIVISLISRRLTAPIATVVEASRAIERGEYDQYLNTNSVKELELVELMESFNAMSNRLQQLESVRTELLAGVTHELKTPLTSMTSLLQALRDDVVPEEERAEFVVYALEEGEKMKRLVDDLVEFNTFATGRVHVELEVLDVREVMERLAHVYEATYRNVTIELWETPVLLSVDRLRLEQIIKNLWNNSIRAMSERGTLRVVYEERNEAHRFDFIDEGKGIPIAEQPYIFERFFRGQEKLGSRGFGLGLPLAQMMAHSMNGHLYLVQSDERGTIFRLTFQK</sequence>
<accession>A0A8J7G7S1</accession>
<dbReference type="PANTHER" id="PTHR44936:SF10">
    <property type="entry name" value="SENSOR PROTEIN RSTB"/>
    <property type="match status" value="1"/>
</dbReference>
<keyword evidence="7" id="KW-0547">Nucleotide-binding</keyword>
<dbReference type="AlphaFoldDB" id="A0A8J7G7S1"/>
<comment type="caution">
    <text evidence="15">The sequence shown here is derived from an EMBL/GenBank/DDBJ whole genome shotgun (WGS) entry which is preliminary data.</text>
</comment>
<evidence type="ECO:0000259" key="14">
    <source>
        <dbReference type="PROSITE" id="PS50885"/>
    </source>
</evidence>
<evidence type="ECO:0000259" key="13">
    <source>
        <dbReference type="PROSITE" id="PS50109"/>
    </source>
</evidence>
<evidence type="ECO:0000256" key="8">
    <source>
        <dbReference type="ARBA" id="ARBA00022777"/>
    </source>
</evidence>
<dbReference type="PROSITE" id="PS50109">
    <property type="entry name" value="HIS_KIN"/>
    <property type="match status" value="1"/>
</dbReference>
<keyword evidence="12" id="KW-0812">Transmembrane</keyword>
<dbReference type="GO" id="GO:0005886">
    <property type="term" value="C:plasma membrane"/>
    <property type="evidence" value="ECO:0007669"/>
    <property type="project" value="UniProtKB-SubCell"/>
</dbReference>
<dbReference type="CDD" id="cd06225">
    <property type="entry name" value="HAMP"/>
    <property type="match status" value="1"/>
</dbReference>
<evidence type="ECO:0000256" key="5">
    <source>
        <dbReference type="ARBA" id="ARBA00022553"/>
    </source>
</evidence>
<dbReference type="InterPro" id="IPR003661">
    <property type="entry name" value="HisK_dim/P_dom"/>
</dbReference>
<dbReference type="Gene3D" id="3.30.565.10">
    <property type="entry name" value="Histidine kinase-like ATPase, C-terminal domain"/>
    <property type="match status" value="1"/>
</dbReference>
<keyword evidence="10" id="KW-0902">Two-component regulatory system</keyword>
<keyword evidence="11 12" id="KW-0472">Membrane</keyword>
<dbReference type="SUPFAM" id="SSF47384">
    <property type="entry name" value="Homodimeric domain of signal transducing histidine kinase"/>
    <property type="match status" value="1"/>
</dbReference>
<keyword evidence="6" id="KW-0808">Transferase</keyword>
<dbReference type="InterPro" id="IPR003660">
    <property type="entry name" value="HAMP_dom"/>
</dbReference>
<dbReference type="PROSITE" id="PS50885">
    <property type="entry name" value="HAMP"/>
    <property type="match status" value="1"/>
</dbReference>
<dbReference type="GO" id="GO:0005524">
    <property type="term" value="F:ATP binding"/>
    <property type="evidence" value="ECO:0007669"/>
    <property type="project" value="UniProtKB-KW"/>
</dbReference>
<name>A0A8J7G7S1_9BACL</name>
<keyword evidence="12" id="KW-1133">Transmembrane helix</keyword>
<dbReference type="EC" id="2.7.13.3" evidence="3"/>
<dbReference type="PANTHER" id="PTHR44936">
    <property type="entry name" value="SENSOR PROTEIN CREC"/>
    <property type="match status" value="1"/>
</dbReference>
<proteinExistence type="predicted"/>
<dbReference type="SUPFAM" id="SSF55874">
    <property type="entry name" value="ATPase domain of HSP90 chaperone/DNA topoisomerase II/histidine kinase"/>
    <property type="match status" value="1"/>
</dbReference>
<evidence type="ECO:0000256" key="3">
    <source>
        <dbReference type="ARBA" id="ARBA00012438"/>
    </source>
</evidence>
<keyword evidence="5" id="KW-0597">Phosphoprotein</keyword>
<comment type="catalytic activity">
    <reaction evidence="1">
        <text>ATP + protein L-histidine = ADP + protein N-phospho-L-histidine.</text>
        <dbReference type="EC" id="2.7.13.3"/>
    </reaction>
</comment>
<dbReference type="CDD" id="cd00075">
    <property type="entry name" value="HATPase"/>
    <property type="match status" value="1"/>
</dbReference>
<keyword evidence="16" id="KW-1185">Reference proteome</keyword>
<keyword evidence="4" id="KW-1003">Cell membrane</keyword>
<comment type="subcellular location">
    <subcellularLocation>
        <location evidence="2">Cell membrane</location>
        <topology evidence="2">Multi-pass membrane protein</topology>
    </subcellularLocation>
</comment>
<dbReference type="SMART" id="SM00387">
    <property type="entry name" value="HATPase_c"/>
    <property type="match status" value="1"/>
</dbReference>
<gene>
    <name evidence="15" type="ORF">IRY55_05160</name>
</gene>
<dbReference type="EMBL" id="JADKPV010000001">
    <property type="protein sequence ID" value="MBF4500748.1"/>
    <property type="molecule type" value="Genomic_DNA"/>
</dbReference>
<keyword evidence="9" id="KW-0067">ATP-binding</keyword>
<organism evidence="15 16">
    <name type="scientific">Savagea serpentis</name>
    <dbReference type="NCBI Taxonomy" id="2785297"/>
    <lineage>
        <taxon>Bacteria</taxon>
        <taxon>Bacillati</taxon>
        <taxon>Bacillota</taxon>
        <taxon>Bacilli</taxon>
        <taxon>Bacillales</taxon>
        <taxon>Caryophanaceae</taxon>
        <taxon>Savagea</taxon>
    </lineage>
</organism>
<evidence type="ECO:0000256" key="11">
    <source>
        <dbReference type="ARBA" id="ARBA00023136"/>
    </source>
</evidence>
<dbReference type="Pfam" id="PF00672">
    <property type="entry name" value="HAMP"/>
    <property type="match status" value="1"/>
</dbReference>
<dbReference type="Gene3D" id="6.10.340.10">
    <property type="match status" value="1"/>
</dbReference>
<evidence type="ECO:0000256" key="1">
    <source>
        <dbReference type="ARBA" id="ARBA00000085"/>
    </source>
</evidence>
<dbReference type="Pfam" id="PF00512">
    <property type="entry name" value="HisKA"/>
    <property type="match status" value="1"/>
</dbReference>